<feature type="compositionally biased region" description="Pro residues" evidence="1">
    <location>
        <begin position="424"/>
        <end position="462"/>
    </location>
</feature>
<sequence length="548" mass="57078">MHQPLSDESLILPTNSVRALHPTLRRALGVLDARLEDELDRYRRYRAGLSFVPSSVSALKRSVPAPVLDLPTTSPAPQSVEPLSEAITVDEDEDITVDQTPIAADAGPPLPPRTPLSFQNDLPADASSALVIAAAQDGVADDSEATDPDALIGAADLPQGGFLTDDAFATDSSGAPNDYLESSEELLRSLAEEEATVAAERNVLEGLLTPFGVGSMLLMLLGSGMFGYLIMNPASLTAVKDLAMKVASFRSSQSSLSPTTIASVDVDGGTGTTDIGWLSNSPALDSNEFLNLSLGNISALRTRAGGLSLLSQPGQGAKQDSSPLMQLDSKATSEADKSAKATPKSDKSAVVITGLTPLSVKPITPPAPAIAPKPVAKSASGGLFSGTPVRVRPAPRPPRPAPRVAPKPAPIYSKPSRPARSYEPPAPSYQPPAPSYQPKPKPVYNPPPVSVPVKPAPVKPLPPPPVEVAAPVKPAPAAIPEPKGDYRVVTPYTNDAALESAQKSNSDASFRNLDDGAYVQYGGSYSSKAEADAKAAELRQQGVEAEIK</sequence>
<dbReference type="PRINTS" id="PR01217">
    <property type="entry name" value="PRICHEXTENSN"/>
</dbReference>
<dbReference type="AlphaFoldDB" id="A0A928VQ65"/>
<gene>
    <name evidence="2" type="ORF">IQ266_23185</name>
</gene>
<keyword evidence="3" id="KW-1185">Reference proteome</keyword>
<dbReference type="RefSeq" id="WP_264327466.1">
    <property type="nucleotide sequence ID" value="NZ_JADEXQ010000116.1"/>
</dbReference>
<dbReference type="Proteomes" id="UP000625316">
    <property type="component" value="Unassembled WGS sequence"/>
</dbReference>
<evidence type="ECO:0008006" key="4">
    <source>
        <dbReference type="Google" id="ProtNLM"/>
    </source>
</evidence>
<name>A0A928VQ65_9CYAN</name>
<protein>
    <recommendedName>
        <fullName evidence="4">SPOR domain-containing protein</fullName>
    </recommendedName>
</protein>
<proteinExistence type="predicted"/>
<feature type="compositionally biased region" description="Basic and acidic residues" evidence="1">
    <location>
        <begin position="331"/>
        <end position="347"/>
    </location>
</feature>
<reference evidence="2" key="1">
    <citation type="submission" date="2020-10" db="EMBL/GenBank/DDBJ databases">
        <authorList>
            <person name="Castelo-Branco R."/>
            <person name="Eusebio N."/>
            <person name="Adriana R."/>
            <person name="Vieira A."/>
            <person name="Brugerolle De Fraissinette N."/>
            <person name="Rezende De Castro R."/>
            <person name="Schneider M.P."/>
            <person name="Vasconcelos V."/>
            <person name="Leao P.N."/>
        </authorList>
    </citation>
    <scope>NUCLEOTIDE SEQUENCE</scope>
    <source>
        <strain evidence="2">LEGE 11480</strain>
    </source>
</reference>
<dbReference type="EMBL" id="JADEXQ010000116">
    <property type="protein sequence ID" value="MBE9032646.1"/>
    <property type="molecule type" value="Genomic_DNA"/>
</dbReference>
<feature type="compositionally biased region" description="Polar residues" evidence="1">
    <location>
        <begin position="318"/>
        <end position="330"/>
    </location>
</feature>
<feature type="compositionally biased region" description="Pro residues" evidence="1">
    <location>
        <begin position="394"/>
        <end position="409"/>
    </location>
</feature>
<comment type="caution">
    <text evidence="2">The sequence shown here is derived from an EMBL/GenBank/DDBJ whole genome shotgun (WGS) entry which is preliminary data.</text>
</comment>
<evidence type="ECO:0000313" key="2">
    <source>
        <dbReference type="EMBL" id="MBE9032646.1"/>
    </source>
</evidence>
<organism evidence="2 3">
    <name type="scientific">Romeriopsis navalis LEGE 11480</name>
    <dbReference type="NCBI Taxonomy" id="2777977"/>
    <lineage>
        <taxon>Bacteria</taxon>
        <taxon>Bacillati</taxon>
        <taxon>Cyanobacteriota</taxon>
        <taxon>Cyanophyceae</taxon>
        <taxon>Leptolyngbyales</taxon>
        <taxon>Leptolyngbyaceae</taxon>
        <taxon>Romeriopsis</taxon>
        <taxon>Romeriopsis navalis</taxon>
    </lineage>
</organism>
<evidence type="ECO:0000313" key="3">
    <source>
        <dbReference type="Proteomes" id="UP000625316"/>
    </source>
</evidence>
<feature type="region of interest" description="Disordered" evidence="1">
    <location>
        <begin position="311"/>
        <end position="347"/>
    </location>
</feature>
<accession>A0A928VQ65</accession>
<evidence type="ECO:0000256" key="1">
    <source>
        <dbReference type="SAM" id="MobiDB-lite"/>
    </source>
</evidence>
<feature type="region of interest" description="Disordered" evidence="1">
    <location>
        <begin position="381"/>
        <end position="462"/>
    </location>
</feature>